<feature type="domain" description="DUF6318" evidence="3">
    <location>
        <begin position="67"/>
        <end position="216"/>
    </location>
</feature>
<keyword evidence="2" id="KW-0732">Signal</keyword>
<dbReference type="EMBL" id="CP104275">
    <property type="protein sequence ID" value="UWX97857.1"/>
    <property type="molecule type" value="Genomic_DNA"/>
</dbReference>
<accession>A0ABY5YRY0</accession>
<proteinExistence type="predicted"/>
<sequence>MRRSSVPRDSVRLKLLAAVTAVPLLFLTACSGASGDPGGGESAPGQTSSTTASPTPTPTPTPTPSAKYKPASAEGPAENVPLPVMPEEAKVQSKEGLEAFARYWYEAANYGYETGDVGLVQAVSSPDCTTCLNYYGVVKAGFADGAWMAKSQIDVQDAYSELLLTPENRYQAVVQLRQDDMEYYATAGHIRTDESRPMPSAQLFEATWSGQQWTAANIATLKAG</sequence>
<gene>
    <name evidence="4" type="ORF">N2K95_04000</name>
</gene>
<evidence type="ECO:0000256" key="2">
    <source>
        <dbReference type="SAM" id="SignalP"/>
    </source>
</evidence>
<evidence type="ECO:0000259" key="3">
    <source>
        <dbReference type="Pfam" id="PF19843"/>
    </source>
</evidence>
<evidence type="ECO:0000313" key="5">
    <source>
        <dbReference type="Proteomes" id="UP001059859"/>
    </source>
</evidence>
<organism evidence="4 5">
    <name type="scientific">Arthrobacter zhaoxinii</name>
    <dbReference type="NCBI Taxonomy" id="2964616"/>
    <lineage>
        <taxon>Bacteria</taxon>
        <taxon>Bacillati</taxon>
        <taxon>Actinomycetota</taxon>
        <taxon>Actinomycetes</taxon>
        <taxon>Micrococcales</taxon>
        <taxon>Micrococcaceae</taxon>
        <taxon>Arthrobacter</taxon>
    </lineage>
</organism>
<keyword evidence="5" id="KW-1185">Reference proteome</keyword>
<feature type="signal peptide" evidence="2">
    <location>
        <begin position="1"/>
        <end position="35"/>
    </location>
</feature>
<dbReference type="InterPro" id="IPR046281">
    <property type="entry name" value="DUF6318"/>
</dbReference>
<evidence type="ECO:0000313" key="4">
    <source>
        <dbReference type="EMBL" id="UWX97857.1"/>
    </source>
</evidence>
<dbReference type="Pfam" id="PF19843">
    <property type="entry name" value="DUF6318"/>
    <property type="match status" value="1"/>
</dbReference>
<protein>
    <submittedName>
        <fullName evidence="4">DUF6318 family protein</fullName>
    </submittedName>
</protein>
<dbReference type="Proteomes" id="UP001059859">
    <property type="component" value="Chromosome"/>
</dbReference>
<reference evidence="4" key="1">
    <citation type="submission" date="2022-09" db="EMBL/GenBank/DDBJ databases">
        <title>Novel species in genus Arthrobacter.</title>
        <authorList>
            <person name="Liu Y."/>
        </authorList>
    </citation>
    <scope>NUCLEOTIDE SEQUENCE</scope>
    <source>
        <strain evidence="4">Zg-Y815</strain>
    </source>
</reference>
<feature type="region of interest" description="Disordered" evidence="1">
    <location>
        <begin position="34"/>
        <end position="82"/>
    </location>
</feature>
<dbReference type="RefSeq" id="WP_260653028.1">
    <property type="nucleotide sequence ID" value="NZ_CP104275.1"/>
</dbReference>
<name>A0ABY5YRY0_9MICC</name>
<feature type="chain" id="PRO_5045268143" evidence="2">
    <location>
        <begin position="36"/>
        <end position="224"/>
    </location>
</feature>
<evidence type="ECO:0000256" key="1">
    <source>
        <dbReference type="SAM" id="MobiDB-lite"/>
    </source>
</evidence>
<dbReference type="PROSITE" id="PS51257">
    <property type="entry name" value="PROKAR_LIPOPROTEIN"/>
    <property type="match status" value="1"/>
</dbReference>